<protein>
    <submittedName>
        <fullName evidence="4">Fic family protein</fullName>
    </submittedName>
</protein>
<dbReference type="PANTHER" id="PTHR13504">
    <property type="entry name" value="FIDO DOMAIN-CONTAINING PROTEIN DDB_G0283145"/>
    <property type="match status" value="1"/>
</dbReference>
<feature type="binding site" evidence="2">
    <location>
        <begin position="248"/>
        <end position="249"/>
    </location>
    <ligand>
        <name>ATP</name>
        <dbReference type="ChEBI" id="CHEBI:30616"/>
    </ligand>
</feature>
<dbReference type="InterPro" id="IPR036597">
    <property type="entry name" value="Fido-like_dom_sf"/>
</dbReference>
<proteinExistence type="predicted"/>
<evidence type="ECO:0000256" key="2">
    <source>
        <dbReference type="PIRSR" id="PIRSR640198-2"/>
    </source>
</evidence>
<dbReference type="Gene3D" id="1.10.3290.10">
    <property type="entry name" value="Fido-like domain"/>
    <property type="match status" value="1"/>
</dbReference>
<feature type="active site" evidence="1">
    <location>
        <position position="209"/>
    </location>
</feature>
<reference evidence="4" key="1">
    <citation type="submission" date="2023-01" db="EMBL/GenBank/DDBJ databases">
        <title>Xenophilus mangrovi sp. nov., isolated from soil of Mangrove nature reserve.</title>
        <authorList>
            <person name="Xu S."/>
            <person name="Liu Z."/>
            <person name="Xu Y."/>
        </authorList>
    </citation>
    <scope>NUCLEOTIDE SEQUENCE</scope>
    <source>
        <strain evidence="4">YW8</strain>
    </source>
</reference>
<dbReference type="EMBL" id="JAQIPB010000010">
    <property type="protein sequence ID" value="MDA7418541.1"/>
    <property type="molecule type" value="Genomic_DNA"/>
</dbReference>
<dbReference type="InterPro" id="IPR003812">
    <property type="entry name" value="Fido"/>
</dbReference>
<accession>A0AAE3NCY8</accession>
<feature type="domain" description="Fido" evidence="3">
    <location>
        <begin position="122"/>
        <end position="283"/>
    </location>
</feature>
<dbReference type="RefSeq" id="WP_271429754.1">
    <property type="nucleotide sequence ID" value="NZ_JAQIPB010000010.1"/>
</dbReference>
<feature type="binding site" evidence="2">
    <location>
        <begin position="213"/>
        <end position="220"/>
    </location>
    <ligand>
        <name>ATP</name>
        <dbReference type="ChEBI" id="CHEBI:30616"/>
    </ligand>
</feature>
<evidence type="ECO:0000313" key="4">
    <source>
        <dbReference type="EMBL" id="MDA7418541.1"/>
    </source>
</evidence>
<keyword evidence="2" id="KW-0547">Nucleotide-binding</keyword>
<organism evidence="4 5">
    <name type="scientific">Xenophilus arseniciresistens</name>
    <dbReference type="NCBI Taxonomy" id="1283306"/>
    <lineage>
        <taxon>Bacteria</taxon>
        <taxon>Pseudomonadati</taxon>
        <taxon>Pseudomonadota</taxon>
        <taxon>Betaproteobacteria</taxon>
        <taxon>Burkholderiales</taxon>
        <taxon>Comamonadaceae</taxon>
        <taxon>Xenophilus</taxon>
    </lineage>
</organism>
<dbReference type="InterPro" id="IPR040198">
    <property type="entry name" value="Fido_containing"/>
</dbReference>
<dbReference type="GO" id="GO:0005524">
    <property type="term" value="F:ATP binding"/>
    <property type="evidence" value="ECO:0007669"/>
    <property type="project" value="UniProtKB-KW"/>
</dbReference>
<dbReference type="Proteomes" id="UP001212602">
    <property type="component" value="Unassembled WGS sequence"/>
</dbReference>
<evidence type="ECO:0000259" key="3">
    <source>
        <dbReference type="PROSITE" id="PS51459"/>
    </source>
</evidence>
<name>A0AAE3NCY8_9BURK</name>
<keyword evidence="5" id="KW-1185">Reference proteome</keyword>
<dbReference type="AlphaFoldDB" id="A0AAE3NCY8"/>
<dbReference type="Pfam" id="PF02661">
    <property type="entry name" value="Fic"/>
    <property type="match status" value="1"/>
</dbReference>
<keyword evidence="2" id="KW-0067">ATP-binding</keyword>
<dbReference type="SUPFAM" id="SSF140931">
    <property type="entry name" value="Fic-like"/>
    <property type="match status" value="1"/>
</dbReference>
<dbReference type="PANTHER" id="PTHR13504:SF38">
    <property type="entry name" value="FIDO DOMAIN-CONTAINING PROTEIN"/>
    <property type="match status" value="1"/>
</dbReference>
<dbReference type="PROSITE" id="PS51459">
    <property type="entry name" value="FIDO"/>
    <property type="match status" value="1"/>
</dbReference>
<comment type="caution">
    <text evidence="4">The sequence shown here is derived from an EMBL/GenBank/DDBJ whole genome shotgun (WGS) entry which is preliminary data.</text>
</comment>
<evidence type="ECO:0000256" key="1">
    <source>
        <dbReference type="PIRSR" id="PIRSR640198-1"/>
    </source>
</evidence>
<evidence type="ECO:0000313" key="5">
    <source>
        <dbReference type="Proteomes" id="UP001212602"/>
    </source>
</evidence>
<gene>
    <name evidence="4" type="ORF">PGB34_19390</name>
</gene>
<sequence>MSAPPRPIAVVEQPHQFEPLTPALQLDPLRESTRRIFEKSAALRGAASEPVRAALREIVRSMNSHYSNGIEGQSTHPAHIERALRQDFSARPDVAARQRLALAHIEAERELEAGVSTEAAALSSDFVQQAHRSLYARLPDEDRRTEDGRTLVPGALRQHDVAIGRHQPPVWAAVPRFLARMDEVYGRLKGVDAVLYTIASAHHRMMWVHPFEDGNGRAVRLQTHCALFPLSGGLWSVNRGLARDRERYYLALDAADAMRQGDLDGRGNLSESTLRDWCHYFLAMCEDQVDFMTRMLDLDRLKDRLHAFVLLQGATSGGSEYRPEAVLPLQMVAAAGSLSRGEFTRMTGLEERTARKVISRLLKDGLLRSEGHRGVLRSGFPLHTLGILFPNLYPEAGAAVMD</sequence>